<evidence type="ECO:0000313" key="3">
    <source>
        <dbReference type="Proteomes" id="UP001150062"/>
    </source>
</evidence>
<reference evidence="2" key="1">
    <citation type="submission" date="2022-08" db="EMBL/GenBank/DDBJ databases">
        <title>Novel sulfate-reducing endosymbionts in the free-living metamonad Anaeramoeba.</title>
        <authorList>
            <person name="Jerlstrom-Hultqvist J."/>
            <person name="Cepicka I."/>
            <person name="Gallot-Lavallee L."/>
            <person name="Salas-Leiva D."/>
            <person name="Curtis B.A."/>
            <person name="Zahonova K."/>
            <person name="Pipaliya S."/>
            <person name="Dacks J."/>
            <person name="Roger A.J."/>
        </authorList>
    </citation>
    <scope>NUCLEOTIDE SEQUENCE</scope>
    <source>
        <strain evidence="2">Schooner1</strain>
    </source>
</reference>
<dbReference type="EMBL" id="JAOAOG010000032">
    <property type="protein sequence ID" value="KAJ6253343.1"/>
    <property type="molecule type" value="Genomic_DNA"/>
</dbReference>
<feature type="compositionally biased region" description="Basic and acidic residues" evidence="1">
    <location>
        <begin position="1"/>
        <end position="16"/>
    </location>
</feature>
<feature type="compositionally biased region" description="Low complexity" evidence="1">
    <location>
        <begin position="17"/>
        <end position="31"/>
    </location>
</feature>
<name>A0ABQ8Z8Y2_9EUKA</name>
<protein>
    <submittedName>
        <fullName evidence="2">Uncharacterized protein</fullName>
    </submittedName>
</protein>
<gene>
    <name evidence="2" type="ORF">M0813_01389</name>
</gene>
<accession>A0ABQ8Z8Y2</accession>
<organism evidence="2 3">
    <name type="scientific">Anaeramoeba flamelloides</name>
    <dbReference type="NCBI Taxonomy" id="1746091"/>
    <lineage>
        <taxon>Eukaryota</taxon>
        <taxon>Metamonada</taxon>
        <taxon>Anaeramoebidae</taxon>
        <taxon>Anaeramoeba</taxon>
    </lineage>
</organism>
<sequence>MEDDQNNKENNLKIDNEPNNSNSSQENDSNNTDLIKQSSCSELVIDKRMIEKITNQVKEKMKNKYEKQIRNLKQAFVLKEKIYKKEVYQLKEEVARRLSALENSNVLRDEIVYQKRELLLINKQLRETIGNVKSKNLILELQNTKLKNQIKRQENKTNNKNGKVSSSNINNGQDNENSGKNLKTHIVNNTKNEMYDNDNKTEIEDQNKIELEKKLKKKYKKRNDLERSTSLLKMYWDNDQTEVSFSVLGNRKQQLIRNDLGMKKSWSIADMELKESQKKIRENLWTSNLGKMISQTPTTMKKNNYNKDLLLLQQLENEKSLTKNNKSLTNNKKKKDKQKRKKRKLLLKLRKKKKKNKKIEKTNKDKN</sequence>
<proteinExistence type="predicted"/>
<feature type="region of interest" description="Disordered" evidence="1">
    <location>
        <begin position="320"/>
        <end position="367"/>
    </location>
</feature>
<evidence type="ECO:0000313" key="2">
    <source>
        <dbReference type="EMBL" id="KAJ6253343.1"/>
    </source>
</evidence>
<feature type="compositionally biased region" description="Polar residues" evidence="1">
    <location>
        <begin position="158"/>
        <end position="182"/>
    </location>
</feature>
<comment type="caution">
    <text evidence="2">The sequence shown here is derived from an EMBL/GenBank/DDBJ whole genome shotgun (WGS) entry which is preliminary data.</text>
</comment>
<evidence type="ECO:0000256" key="1">
    <source>
        <dbReference type="SAM" id="MobiDB-lite"/>
    </source>
</evidence>
<dbReference type="Proteomes" id="UP001150062">
    <property type="component" value="Unassembled WGS sequence"/>
</dbReference>
<feature type="region of interest" description="Disordered" evidence="1">
    <location>
        <begin position="1"/>
        <end position="33"/>
    </location>
</feature>
<keyword evidence="3" id="KW-1185">Reference proteome</keyword>
<feature type="compositionally biased region" description="Basic residues" evidence="1">
    <location>
        <begin position="331"/>
        <end position="358"/>
    </location>
</feature>
<feature type="region of interest" description="Disordered" evidence="1">
    <location>
        <begin position="149"/>
        <end position="182"/>
    </location>
</feature>